<keyword evidence="5 8" id="KW-0798">TonB box</keyword>
<comment type="caution">
    <text evidence="12">The sequence shown here is derived from an EMBL/GenBank/DDBJ whole genome shotgun (WGS) entry which is preliminary data.</text>
</comment>
<keyword evidence="13" id="KW-1185">Reference proteome</keyword>
<evidence type="ECO:0000256" key="8">
    <source>
        <dbReference type="RuleBase" id="RU003357"/>
    </source>
</evidence>
<dbReference type="InterPro" id="IPR037066">
    <property type="entry name" value="Plug_dom_sf"/>
</dbReference>
<feature type="domain" description="TonB-dependent receptor-like beta-barrel" evidence="10">
    <location>
        <begin position="266"/>
        <end position="746"/>
    </location>
</feature>
<dbReference type="EMBL" id="JAVNWW010000001">
    <property type="protein sequence ID" value="MDU0807503.1"/>
    <property type="molecule type" value="Genomic_DNA"/>
</dbReference>
<dbReference type="Proteomes" id="UP001249959">
    <property type="component" value="Unassembled WGS sequence"/>
</dbReference>
<dbReference type="Gene3D" id="2.40.170.20">
    <property type="entry name" value="TonB-dependent receptor, beta-barrel domain"/>
    <property type="match status" value="1"/>
</dbReference>
<feature type="signal peptide" evidence="9">
    <location>
        <begin position="1"/>
        <end position="20"/>
    </location>
</feature>
<evidence type="ECO:0000313" key="13">
    <source>
        <dbReference type="Proteomes" id="UP001249959"/>
    </source>
</evidence>
<dbReference type="RefSeq" id="WP_316070063.1">
    <property type="nucleotide sequence ID" value="NZ_JAVNWW010000001.1"/>
</dbReference>
<sequence>MHRNIIFLLFLLTASLPARAQSSCGCTLEGNVTSKENKESIPGAFVYIKGTNKFAQSDSKGHFRISALCPGSYTLICQMSSFNSVEIPILIKDEENHHENFSLADHDEHLQEVIVSGKKTETSAQLRGSLSKEERAERDGLSLGEMMRGISGVQSLQTGSSISKPVIHGMHSSRVIILNQGVRQEGQQWGSEHAPEIDPFISKNIQVIKGPGGLRYGGDAIGGIIMMEPDALPDTAGISGEIQSIYFTNGRQGVISGLLQGGIKNNNGWGWRIQGTLKDGGNIQTAHYNLANTGIREQNFSATLGYKMNKWSNDVFFSHFHSVIGIYLGSHIGNVNDLEKSIARTRPFPIFTPQEFSRKIDRPNQDVTHSLGKLKSQYQLSNGRAIRTTLAVQNDERLELDVLRAGKNINTLQFLLRTFNGEILLDESNSSQQWKGQFGVNFQLQGNITSGKIVTNPTLTTSLLPNYFQNTFGLFAIERLVKEKYELEVGLRLDEKTIDVHRPKSNYSNIINRKENRYLGISGSLGLKYRWTENLENHLILARAFRAPSVNELFSYGVHHGAAAFEIGDPSLKGETAYNLSLNTIYAPKNLQIEVGLYNNYIQNFIYLRPMVDKGNAIYFTTVRGAFPAFAYEQINAVFQGIDAQINYQISPKLSVQQKSSIVHAFDASHNFHYLVNIPANRFEYTISYRWMQEKQYVSVGIVQVGEQTRVEPGTDYAVPPKGYQLVQANWGIRLKKIDLGVRISNAFNTAYRDYLNRFRYFTDDQGRNISLRILYKI</sequence>
<evidence type="ECO:0000256" key="7">
    <source>
        <dbReference type="ARBA" id="ARBA00023237"/>
    </source>
</evidence>
<keyword evidence="2" id="KW-0813">Transport</keyword>
<evidence type="ECO:0000259" key="10">
    <source>
        <dbReference type="Pfam" id="PF00593"/>
    </source>
</evidence>
<dbReference type="Gene3D" id="2.170.130.10">
    <property type="entry name" value="TonB-dependent receptor, plug domain"/>
    <property type="match status" value="1"/>
</dbReference>
<evidence type="ECO:0000313" key="12">
    <source>
        <dbReference type="EMBL" id="MDU0807503.1"/>
    </source>
</evidence>
<evidence type="ECO:0000256" key="9">
    <source>
        <dbReference type="SAM" id="SignalP"/>
    </source>
</evidence>
<dbReference type="InterPro" id="IPR000531">
    <property type="entry name" value="Beta-barrel_TonB"/>
</dbReference>
<dbReference type="InterPro" id="IPR012910">
    <property type="entry name" value="Plug_dom"/>
</dbReference>
<dbReference type="Pfam" id="PF00593">
    <property type="entry name" value="TonB_dep_Rec_b-barrel"/>
    <property type="match status" value="1"/>
</dbReference>
<reference evidence="12 13" key="1">
    <citation type="submission" date="2023-09" db="EMBL/GenBank/DDBJ databases">
        <title>Aquirufa genomes.</title>
        <authorList>
            <person name="Pitt A."/>
        </authorList>
    </citation>
    <scope>NUCLEOTIDE SEQUENCE [LARGE SCALE GENOMIC DNA]</scope>
    <source>
        <strain evidence="12 13">LEOWEIH-7C</strain>
    </source>
</reference>
<dbReference type="Pfam" id="PF13715">
    <property type="entry name" value="CarbopepD_reg_2"/>
    <property type="match status" value="1"/>
</dbReference>
<evidence type="ECO:0000256" key="1">
    <source>
        <dbReference type="ARBA" id="ARBA00004571"/>
    </source>
</evidence>
<name>A0ABU3TNR0_9BACT</name>
<comment type="subcellular location">
    <subcellularLocation>
        <location evidence="1">Cell outer membrane</location>
        <topology evidence="1">Multi-pass membrane protein</topology>
    </subcellularLocation>
</comment>
<dbReference type="Gene3D" id="2.60.40.1120">
    <property type="entry name" value="Carboxypeptidase-like, regulatory domain"/>
    <property type="match status" value="1"/>
</dbReference>
<dbReference type="SUPFAM" id="SSF56935">
    <property type="entry name" value="Porins"/>
    <property type="match status" value="1"/>
</dbReference>
<dbReference type="PANTHER" id="PTHR30069">
    <property type="entry name" value="TONB-DEPENDENT OUTER MEMBRANE RECEPTOR"/>
    <property type="match status" value="1"/>
</dbReference>
<dbReference type="Pfam" id="PF07715">
    <property type="entry name" value="Plug"/>
    <property type="match status" value="1"/>
</dbReference>
<keyword evidence="7" id="KW-0998">Cell outer membrane</keyword>
<organism evidence="12 13">
    <name type="scientific">Aquirufa regiilacus</name>
    <dbReference type="NCBI Taxonomy" id="3024868"/>
    <lineage>
        <taxon>Bacteria</taxon>
        <taxon>Pseudomonadati</taxon>
        <taxon>Bacteroidota</taxon>
        <taxon>Cytophagia</taxon>
        <taxon>Cytophagales</taxon>
        <taxon>Flectobacillaceae</taxon>
        <taxon>Aquirufa</taxon>
    </lineage>
</organism>
<feature type="domain" description="TonB-dependent receptor plug" evidence="11">
    <location>
        <begin position="128"/>
        <end position="224"/>
    </location>
</feature>
<dbReference type="InterPro" id="IPR008969">
    <property type="entry name" value="CarboxyPept-like_regulatory"/>
</dbReference>
<evidence type="ECO:0000259" key="11">
    <source>
        <dbReference type="Pfam" id="PF07715"/>
    </source>
</evidence>
<accession>A0ABU3TNR0</accession>
<evidence type="ECO:0000256" key="4">
    <source>
        <dbReference type="ARBA" id="ARBA00022692"/>
    </source>
</evidence>
<evidence type="ECO:0000256" key="2">
    <source>
        <dbReference type="ARBA" id="ARBA00022448"/>
    </source>
</evidence>
<keyword evidence="3" id="KW-1134">Transmembrane beta strand</keyword>
<dbReference type="PANTHER" id="PTHR30069:SF40">
    <property type="entry name" value="TONB-DEPENDENT RECEPTOR NMB0964-RELATED"/>
    <property type="match status" value="1"/>
</dbReference>
<protein>
    <submittedName>
        <fullName evidence="12">TonB-dependent receptor</fullName>
    </submittedName>
</protein>
<evidence type="ECO:0000256" key="5">
    <source>
        <dbReference type="ARBA" id="ARBA00023077"/>
    </source>
</evidence>
<keyword evidence="4" id="KW-0812">Transmembrane</keyword>
<proteinExistence type="inferred from homology"/>
<feature type="chain" id="PRO_5045096568" evidence="9">
    <location>
        <begin position="21"/>
        <end position="778"/>
    </location>
</feature>
<dbReference type="SUPFAM" id="SSF49464">
    <property type="entry name" value="Carboxypeptidase regulatory domain-like"/>
    <property type="match status" value="1"/>
</dbReference>
<dbReference type="InterPro" id="IPR036942">
    <property type="entry name" value="Beta-barrel_TonB_sf"/>
</dbReference>
<evidence type="ECO:0000256" key="3">
    <source>
        <dbReference type="ARBA" id="ARBA00022452"/>
    </source>
</evidence>
<gene>
    <name evidence="12" type="ORF">PQG45_00485</name>
</gene>
<comment type="similarity">
    <text evidence="8">Belongs to the TonB-dependent receptor family.</text>
</comment>
<keyword evidence="12" id="KW-0675">Receptor</keyword>
<keyword evidence="6 8" id="KW-0472">Membrane</keyword>
<dbReference type="InterPro" id="IPR039426">
    <property type="entry name" value="TonB-dep_rcpt-like"/>
</dbReference>
<evidence type="ECO:0000256" key="6">
    <source>
        <dbReference type="ARBA" id="ARBA00023136"/>
    </source>
</evidence>
<keyword evidence="9" id="KW-0732">Signal</keyword>